<feature type="domain" description="Hemerythrin-like" evidence="1">
    <location>
        <begin position="6"/>
        <end position="134"/>
    </location>
</feature>
<dbReference type="InterPro" id="IPR012312">
    <property type="entry name" value="Hemerythrin-like"/>
</dbReference>
<evidence type="ECO:0000313" key="2">
    <source>
        <dbReference type="EMBL" id="GIJ03112.1"/>
    </source>
</evidence>
<dbReference type="EMBL" id="BOOY01000018">
    <property type="protein sequence ID" value="GIJ03112.1"/>
    <property type="molecule type" value="Genomic_DNA"/>
</dbReference>
<name>A0A8J3Y810_9ACTN</name>
<evidence type="ECO:0000259" key="1">
    <source>
        <dbReference type="Pfam" id="PF01814"/>
    </source>
</evidence>
<keyword evidence="3" id="KW-1185">Reference proteome</keyword>
<dbReference type="AlphaFoldDB" id="A0A8J3Y810"/>
<dbReference type="Proteomes" id="UP000652013">
    <property type="component" value="Unassembled WGS sequence"/>
</dbReference>
<proteinExistence type="predicted"/>
<organism evidence="2 3">
    <name type="scientific">Spirilliplanes yamanashiensis</name>
    <dbReference type="NCBI Taxonomy" id="42233"/>
    <lineage>
        <taxon>Bacteria</taxon>
        <taxon>Bacillati</taxon>
        <taxon>Actinomycetota</taxon>
        <taxon>Actinomycetes</taxon>
        <taxon>Micromonosporales</taxon>
        <taxon>Micromonosporaceae</taxon>
        <taxon>Spirilliplanes</taxon>
    </lineage>
</organism>
<dbReference type="RefSeq" id="WP_203938398.1">
    <property type="nucleotide sequence ID" value="NZ_BOOY01000018.1"/>
</dbReference>
<protein>
    <recommendedName>
        <fullName evidence="1">Hemerythrin-like domain-containing protein</fullName>
    </recommendedName>
</protein>
<dbReference type="Gene3D" id="1.20.120.520">
    <property type="entry name" value="nmb1532 protein domain like"/>
    <property type="match status" value="1"/>
</dbReference>
<evidence type="ECO:0000313" key="3">
    <source>
        <dbReference type="Proteomes" id="UP000652013"/>
    </source>
</evidence>
<comment type="caution">
    <text evidence="2">The sequence shown here is derived from an EMBL/GenBank/DDBJ whole genome shotgun (WGS) entry which is preliminary data.</text>
</comment>
<dbReference type="Pfam" id="PF01814">
    <property type="entry name" value="Hemerythrin"/>
    <property type="match status" value="1"/>
</dbReference>
<reference evidence="2" key="1">
    <citation type="submission" date="2021-01" db="EMBL/GenBank/DDBJ databases">
        <title>Whole genome shotgun sequence of Spirilliplanes yamanashiensis NBRC 15828.</title>
        <authorList>
            <person name="Komaki H."/>
            <person name="Tamura T."/>
        </authorList>
    </citation>
    <scope>NUCLEOTIDE SEQUENCE</scope>
    <source>
        <strain evidence="2">NBRC 15828</strain>
    </source>
</reference>
<gene>
    <name evidence="2" type="ORF">Sya03_24640</name>
</gene>
<sequence>MSVTKPLHDEHQGLLPHIEALRAAAEAAEGDGGGLRRALDDVLEFLHHHLIPHAQAEDAVLYPVVERAMGAPGATATMRRDHDEVVELTRQLQQVRDALDGPPTPEQRRSGQRLLYGLYAIIRLHFAKEEEVYLLILDAELTADAAAAMFAAMHAGAQRGAQTGAAG</sequence>
<accession>A0A8J3Y810</accession>